<dbReference type="Pfam" id="PF17921">
    <property type="entry name" value="Integrase_H2C2"/>
    <property type="match status" value="1"/>
</dbReference>
<evidence type="ECO:0000256" key="4">
    <source>
        <dbReference type="ARBA" id="ARBA00022695"/>
    </source>
</evidence>
<dbReference type="InterPro" id="IPR043502">
    <property type="entry name" value="DNA/RNA_pol_sf"/>
</dbReference>
<feature type="domain" description="CCHC-type" evidence="13">
    <location>
        <begin position="337"/>
        <end position="353"/>
    </location>
</feature>
<feature type="non-terminal residue" evidence="17">
    <location>
        <position position="1276"/>
    </location>
</feature>
<keyword evidence="11" id="KW-0862">Zinc</keyword>
<dbReference type="PROSITE" id="PS50878">
    <property type="entry name" value="RT_POL"/>
    <property type="match status" value="1"/>
</dbReference>
<evidence type="ECO:0000256" key="9">
    <source>
        <dbReference type="ARBA" id="ARBA00023125"/>
    </source>
</evidence>
<keyword evidence="5" id="KW-0540">Nuclease</keyword>
<dbReference type="SMART" id="SM00343">
    <property type="entry name" value="ZnF_C2HC"/>
    <property type="match status" value="2"/>
</dbReference>
<dbReference type="OrthoDB" id="7700397at2759"/>
<dbReference type="InterPro" id="IPR036397">
    <property type="entry name" value="RNaseH_sf"/>
</dbReference>
<dbReference type="Gene3D" id="1.10.340.70">
    <property type="match status" value="1"/>
</dbReference>
<feature type="region of interest" description="Disordered" evidence="12">
    <location>
        <begin position="1125"/>
        <end position="1166"/>
    </location>
</feature>
<keyword evidence="11" id="KW-0479">Metal-binding</keyword>
<dbReference type="GO" id="GO:0006508">
    <property type="term" value="P:proteolysis"/>
    <property type="evidence" value="ECO:0007669"/>
    <property type="project" value="UniProtKB-KW"/>
</dbReference>
<reference evidence="17" key="1">
    <citation type="submission" date="2025-08" db="UniProtKB">
        <authorList>
            <consortium name="RefSeq"/>
        </authorList>
    </citation>
    <scope>IDENTIFICATION</scope>
    <source>
        <tissue evidence="17">Whole body</tissue>
    </source>
</reference>
<dbReference type="PROSITE" id="PS50994">
    <property type="entry name" value="INTEGRASE"/>
    <property type="match status" value="1"/>
</dbReference>
<feature type="compositionally biased region" description="Low complexity" evidence="12">
    <location>
        <begin position="1146"/>
        <end position="1166"/>
    </location>
</feature>
<keyword evidence="8" id="KW-0695">RNA-directed DNA polymerase</keyword>
<organism evidence="16 17">
    <name type="scientific">Temnothorax curvispinosus</name>
    <dbReference type="NCBI Taxonomy" id="300111"/>
    <lineage>
        <taxon>Eukaryota</taxon>
        <taxon>Metazoa</taxon>
        <taxon>Ecdysozoa</taxon>
        <taxon>Arthropoda</taxon>
        <taxon>Hexapoda</taxon>
        <taxon>Insecta</taxon>
        <taxon>Pterygota</taxon>
        <taxon>Neoptera</taxon>
        <taxon>Endopterygota</taxon>
        <taxon>Hymenoptera</taxon>
        <taxon>Apocrita</taxon>
        <taxon>Aculeata</taxon>
        <taxon>Formicoidea</taxon>
        <taxon>Formicidae</taxon>
        <taxon>Myrmicinae</taxon>
        <taxon>Temnothorax</taxon>
    </lineage>
</organism>
<dbReference type="InterPro" id="IPR001584">
    <property type="entry name" value="Integrase_cat-core"/>
</dbReference>
<feature type="non-terminal residue" evidence="17">
    <location>
        <position position="1"/>
    </location>
</feature>
<dbReference type="SUPFAM" id="SSF53098">
    <property type="entry name" value="Ribonuclease H-like"/>
    <property type="match status" value="1"/>
</dbReference>
<keyword evidence="7" id="KW-0378">Hydrolase</keyword>
<dbReference type="FunFam" id="3.10.20.370:FF:000001">
    <property type="entry name" value="Retrovirus-related Pol polyprotein from transposon 17.6-like protein"/>
    <property type="match status" value="1"/>
</dbReference>
<keyword evidence="7" id="KW-0255">Endonuclease</keyword>
<keyword evidence="2" id="KW-0645">Protease</keyword>
<feature type="region of interest" description="Disordered" evidence="12">
    <location>
        <begin position="1179"/>
        <end position="1276"/>
    </location>
</feature>
<proteinExistence type="predicted"/>
<name>A0A6J1RIQ5_9HYME</name>
<evidence type="ECO:0000256" key="3">
    <source>
        <dbReference type="ARBA" id="ARBA00022679"/>
    </source>
</evidence>
<dbReference type="Gene3D" id="4.10.60.10">
    <property type="entry name" value="Zinc finger, CCHC-type"/>
    <property type="match status" value="1"/>
</dbReference>
<dbReference type="AlphaFoldDB" id="A0A6J1RIQ5"/>
<keyword evidence="4" id="KW-0548">Nucleotidyltransferase</keyword>
<dbReference type="InterPro" id="IPR000477">
    <property type="entry name" value="RT_dom"/>
</dbReference>
<keyword evidence="10" id="KW-0511">Multifunctional enzyme</keyword>
<dbReference type="PROSITE" id="PS50158">
    <property type="entry name" value="ZF_CCHC"/>
    <property type="match status" value="1"/>
</dbReference>
<feature type="compositionally biased region" description="Low complexity" evidence="12">
    <location>
        <begin position="1179"/>
        <end position="1191"/>
    </location>
</feature>
<evidence type="ECO:0000256" key="2">
    <source>
        <dbReference type="ARBA" id="ARBA00022670"/>
    </source>
</evidence>
<dbReference type="CDD" id="cd09274">
    <property type="entry name" value="RNase_HI_RT_Ty3"/>
    <property type="match status" value="1"/>
</dbReference>
<accession>A0A6J1RIQ5</accession>
<dbReference type="InterPro" id="IPR041577">
    <property type="entry name" value="RT_RNaseH_2"/>
</dbReference>
<keyword evidence="16" id="KW-1185">Reference proteome</keyword>
<feature type="compositionally biased region" description="Low complexity" evidence="12">
    <location>
        <begin position="1200"/>
        <end position="1213"/>
    </location>
</feature>
<dbReference type="GeneID" id="112467938"/>
<evidence type="ECO:0000256" key="1">
    <source>
        <dbReference type="ARBA" id="ARBA00012493"/>
    </source>
</evidence>
<evidence type="ECO:0000256" key="11">
    <source>
        <dbReference type="PROSITE-ProRule" id="PRU00047"/>
    </source>
</evidence>
<dbReference type="PANTHER" id="PTHR37984:SF5">
    <property type="entry name" value="PROTEIN NYNRIN-LIKE"/>
    <property type="match status" value="1"/>
</dbReference>
<dbReference type="Gene3D" id="3.30.420.10">
    <property type="entry name" value="Ribonuclease H-like superfamily/Ribonuclease H"/>
    <property type="match status" value="1"/>
</dbReference>
<dbReference type="InterPro" id="IPR041588">
    <property type="entry name" value="Integrase_H2C2"/>
</dbReference>
<dbReference type="Pfam" id="PF00078">
    <property type="entry name" value="RVT_1"/>
    <property type="match status" value="1"/>
</dbReference>
<gene>
    <name evidence="17" type="primary">LOC112467938</name>
</gene>
<dbReference type="GO" id="GO:0004519">
    <property type="term" value="F:endonuclease activity"/>
    <property type="evidence" value="ECO:0007669"/>
    <property type="project" value="UniProtKB-KW"/>
</dbReference>
<dbReference type="FunFam" id="1.10.340.70:FF:000003">
    <property type="entry name" value="Protein CBG25708"/>
    <property type="match status" value="1"/>
</dbReference>
<dbReference type="FunFam" id="3.30.70.270:FF:000026">
    <property type="entry name" value="Transposon Ty3-G Gag-Pol polyprotein"/>
    <property type="match status" value="1"/>
</dbReference>
<dbReference type="GO" id="GO:0015074">
    <property type="term" value="P:DNA integration"/>
    <property type="evidence" value="ECO:0007669"/>
    <property type="project" value="InterPro"/>
</dbReference>
<dbReference type="InterPro" id="IPR021109">
    <property type="entry name" value="Peptidase_aspartic_dom_sf"/>
</dbReference>
<evidence type="ECO:0000256" key="10">
    <source>
        <dbReference type="ARBA" id="ARBA00023268"/>
    </source>
</evidence>
<dbReference type="Gene3D" id="3.30.70.270">
    <property type="match status" value="2"/>
</dbReference>
<feature type="compositionally biased region" description="Basic and acidic residues" evidence="12">
    <location>
        <begin position="1127"/>
        <end position="1136"/>
    </location>
</feature>
<dbReference type="InterPro" id="IPR050951">
    <property type="entry name" value="Retrovirus_Pol_polyprotein"/>
</dbReference>
<evidence type="ECO:0000256" key="7">
    <source>
        <dbReference type="ARBA" id="ARBA00022759"/>
    </source>
</evidence>
<feature type="compositionally biased region" description="Low complexity" evidence="12">
    <location>
        <begin position="1232"/>
        <end position="1246"/>
    </location>
</feature>
<evidence type="ECO:0000256" key="5">
    <source>
        <dbReference type="ARBA" id="ARBA00022722"/>
    </source>
</evidence>
<feature type="domain" description="Integrase catalytic" evidence="15">
    <location>
        <begin position="1029"/>
        <end position="1111"/>
    </location>
</feature>
<dbReference type="Proteomes" id="UP000504618">
    <property type="component" value="Unplaced"/>
</dbReference>
<feature type="compositionally biased region" description="Polar residues" evidence="12">
    <location>
        <begin position="1214"/>
        <end position="1231"/>
    </location>
</feature>
<evidence type="ECO:0000313" key="17">
    <source>
        <dbReference type="RefSeq" id="XP_024892655.1"/>
    </source>
</evidence>
<dbReference type="CDD" id="cd01647">
    <property type="entry name" value="RT_LTR"/>
    <property type="match status" value="1"/>
</dbReference>
<dbReference type="SUPFAM" id="SSF57756">
    <property type="entry name" value="Retrovirus zinc finger-like domains"/>
    <property type="match status" value="1"/>
</dbReference>
<dbReference type="GO" id="GO:0003677">
    <property type="term" value="F:DNA binding"/>
    <property type="evidence" value="ECO:0007669"/>
    <property type="project" value="UniProtKB-KW"/>
</dbReference>
<dbReference type="InterPro" id="IPR012337">
    <property type="entry name" value="RNaseH-like_sf"/>
</dbReference>
<sequence>TLASDMHLRGASDWLMRIGLTKGDRVTARALAYAPTFMPGSHSWFSLCTIYFTTTLTRHSVLPQGHNKLATRIKISAPRRAVKCRAISGEITQFRMANTACNTSNIEAFNPQNGPWTEWWERLEAAIQIYNVSTENQTAYLLHHLGASAYSVLKNEVMPQKPSEMTYKNLTETLEKFYEPKPLEIAENFKLASRKQQEGESILEYATALKKLSTNCKLGEHTEKTLRNYFVFGLRNKRTLNRLLETTDLTLEKAIQVATTMELSEKGTKQLQGEEETTLAISTRKTSASTDKFKKRGNANAKNSVAKNGARGKSVITCYRCGGSHYASACTLDRSMKCLSCGKAGHLKKVCKSSRENNTKNIEVLAIEQLRFRKKFFATLNVNNKDVRFEVDSGSAVTLMSLTDAKRLFKGERVFTTDLNLMSYTRTPIPLCGYIEVRVKNDIQARLNVKRNTNPVFHKPRPVPFRLRNQIEEELETLTQNGILEKVDFSEWATPIVPVIKKNGEIRVCGDYSVTLNPNLNIDSHPLPTPDELLTQMAGEKVFSKIDLLQAYLQLEVRQQDRELLTLNTHKGLYRPTRLMYGVASAPAIWQRIIENILKDIPGVVVFLDDIRVSGKNVQDHLSKLRQVFTRLQKCNIRINVKKSEFFKDQIQYCGYVIDKNGINKAPDKIDAISNMPQPTNLTELRSFLGMIRYYDRFVPNLSAILQPLNNLLQKNVKFYWSEDCEKSFQAAKRAFTSPKCLAHFDPRLPITLATDASPYGIGAVLSHIYPDGSERAIQYASQTLSKTQRSYSQIDKEALAIIFGVRKFHQYLQSTEFTLITDHRPLTQIFSPTKGLPIYTAMRMQHYALILQGFCYKIKYRKSKLHSNADCLSRLPIPRNTDEIECEAVDEFQEATFDTLPITAAQVAAATREDKELSNLLKFLITGSNSNADSKSNKYYTVPYEEFSLLHGVIFRGHRVVIPIGLQKKILHELHLGHFGTVKMKHLARGYVWWNKIDNDIKKLTQNCHECNSHRNNPPKVSNHVWEPAQLPFERVHVDFAGPFLGHNFFILVDSYTKWPEIHIVKDITTKTTINVCRQIFYTYGLPKYIVSDNGTAFTSKEFRNFLDSHDDGRVWKRHINQMRPIGDDTPKSSDEDFYDFYDTNPPNNCDNANNNTSSTNNNISRNASEGIIVNASPSQASTSTNSSSQTLVNASGNTTPTSPGPSYSTLTAPKNDSSIFSTPQGSWCASTPKLSSPTSLSGTPEAKETTPSKKGASRPQRQIRSLKYLQDYET</sequence>
<dbReference type="Pfam" id="PF17919">
    <property type="entry name" value="RT_RNaseH_2"/>
    <property type="match status" value="1"/>
</dbReference>
<feature type="domain" description="Reverse transcriptase" evidence="14">
    <location>
        <begin position="480"/>
        <end position="658"/>
    </location>
</feature>
<dbReference type="SUPFAM" id="SSF56672">
    <property type="entry name" value="DNA/RNA polymerases"/>
    <property type="match status" value="1"/>
</dbReference>
<keyword evidence="9" id="KW-0238">DNA-binding</keyword>
<keyword evidence="11" id="KW-0863">Zinc-finger</keyword>
<evidence type="ECO:0000313" key="16">
    <source>
        <dbReference type="Proteomes" id="UP000504618"/>
    </source>
</evidence>
<evidence type="ECO:0000259" key="13">
    <source>
        <dbReference type="PROSITE" id="PS50158"/>
    </source>
</evidence>
<dbReference type="InterPro" id="IPR001878">
    <property type="entry name" value="Znf_CCHC"/>
</dbReference>
<keyword evidence="6" id="KW-0064">Aspartyl protease</keyword>
<evidence type="ECO:0000256" key="8">
    <source>
        <dbReference type="ARBA" id="ARBA00022918"/>
    </source>
</evidence>
<dbReference type="Pfam" id="PF00665">
    <property type="entry name" value="rve"/>
    <property type="match status" value="1"/>
</dbReference>
<dbReference type="Gene3D" id="3.10.10.10">
    <property type="entry name" value="HIV Type 1 Reverse Transcriptase, subunit A, domain 1"/>
    <property type="match status" value="1"/>
</dbReference>
<dbReference type="GO" id="GO:0004190">
    <property type="term" value="F:aspartic-type endopeptidase activity"/>
    <property type="evidence" value="ECO:0007669"/>
    <property type="project" value="UniProtKB-KW"/>
</dbReference>
<evidence type="ECO:0000256" key="12">
    <source>
        <dbReference type="SAM" id="MobiDB-lite"/>
    </source>
</evidence>
<dbReference type="EC" id="2.7.7.49" evidence="1"/>
<dbReference type="GO" id="GO:0008270">
    <property type="term" value="F:zinc ion binding"/>
    <property type="evidence" value="ECO:0007669"/>
    <property type="project" value="UniProtKB-KW"/>
</dbReference>
<dbReference type="GO" id="GO:0003964">
    <property type="term" value="F:RNA-directed DNA polymerase activity"/>
    <property type="evidence" value="ECO:0007669"/>
    <property type="project" value="UniProtKB-KW"/>
</dbReference>
<dbReference type="GO" id="GO:0042575">
    <property type="term" value="C:DNA polymerase complex"/>
    <property type="evidence" value="ECO:0007669"/>
    <property type="project" value="UniProtKB-ARBA"/>
</dbReference>
<dbReference type="RefSeq" id="XP_024892655.1">
    <property type="nucleotide sequence ID" value="XM_025036887.1"/>
</dbReference>
<dbReference type="SUPFAM" id="SSF50630">
    <property type="entry name" value="Acid proteases"/>
    <property type="match status" value="1"/>
</dbReference>
<dbReference type="InterPro" id="IPR043128">
    <property type="entry name" value="Rev_trsase/Diguanyl_cyclase"/>
</dbReference>
<evidence type="ECO:0000259" key="14">
    <source>
        <dbReference type="PROSITE" id="PS50878"/>
    </source>
</evidence>
<evidence type="ECO:0000256" key="6">
    <source>
        <dbReference type="ARBA" id="ARBA00022750"/>
    </source>
</evidence>
<evidence type="ECO:0000259" key="15">
    <source>
        <dbReference type="PROSITE" id="PS50994"/>
    </source>
</evidence>
<dbReference type="PANTHER" id="PTHR37984">
    <property type="entry name" value="PROTEIN CBG26694"/>
    <property type="match status" value="1"/>
</dbReference>
<keyword evidence="3" id="KW-0808">Transferase</keyword>
<dbReference type="InterPro" id="IPR036875">
    <property type="entry name" value="Znf_CCHC_sf"/>
</dbReference>
<protein>
    <recommendedName>
        <fullName evidence="1">RNA-directed DNA polymerase</fullName>
        <ecNumber evidence="1">2.7.7.49</ecNumber>
    </recommendedName>
</protein>